<evidence type="ECO:0008006" key="3">
    <source>
        <dbReference type="Google" id="ProtNLM"/>
    </source>
</evidence>
<proteinExistence type="predicted"/>
<reference evidence="2" key="1">
    <citation type="submission" date="2017-01" db="EMBL/GenBank/DDBJ databases">
        <title>Novel pathways for hydrocarbon cycling and metabolic interdependencies in hydrothermal sediment communities.</title>
        <authorList>
            <person name="Dombrowski N."/>
            <person name="Seitz K."/>
            <person name="Teske A."/>
            <person name="Baker B."/>
        </authorList>
    </citation>
    <scope>NUCLEOTIDE SEQUENCE [LARGE SCALE GENOMIC DNA]</scope>
</reference>
<evidence type="ECO:0000313" key="2">
    <source>
        <dbReference type="Proteomes" id="UP000191663"/>
    </source>
</evidence>
<sequence length="260" mass="30397">KFWISAFDLRYSSGNFYLFGEVARSFRNQLGGIFGFTSTFGFLDFNLAGKFFPAGFYSPKGAVVEDNYDGGILTLKNISTLGKFEFIYSLDNKVEHDSLQREIRLNFEKRVSILTARLQFRWRYTEEVKDLSGSKVFLRIKPLPRLFFDLRFGERYVNNAEVWEKGLFLALEGAYKTKRFVFRVRGCHYITDSYTSRVYIYEIDLPGIINNHLFYNQGNYGFVYLAFKPFDCLKLTSKYSLQFKDDEVIKKIGGQLDIEL</sequence>
<evidence type="ECO:0000313" key="1">
    <source>
        <dbReference type="EMBL" id="OPX18615.1"/>
    </source>
</evidence>
<organism evidence="1 2">
    <name type="scientific">candidate division WOR-3 bacterium 4484_100</name>
    <dbReference type="NCBI Taxonomy" id="1936077"/>
    <lineage>
        <taxon>Bacteria</taxon>
        <taxon>Bacteria division WOR-3</taxon>
    </lineage>
</organism>
<name>A0A1V4QID5_UNCW3</name>
<feature type="non-terminal residue" evidence="1">
    <location>
        <position position="1"/>
    </location>
</feature>
<dbReference type="EMBL" id="MUKB01000004">
    <property type="protein sequence ID" value="OPX18615.1"/>
    <property type="molecule type" value="Genomic_DNA"/>
</dbReference>
<gene>
    <name evidence="1" type="ORF">BXT86_00345</name>
</gene>
<protein>
    <recommendedName>
        <fullName evidence="3">Bacterial surface antigen (D15) domain-containing protein</fullName>
    </recommendedName>
</protein>
<comment type="caution">
    <text evidence="1">The sequence shown here is derived from an EMBL/GenBank/DDBJ whole genome shotgun (WGS) entry which is preliminary data.</text>
</comment>
<accession>A0A1V4QID5</accession>
<dbReference type="Proteomes" id="UP000191663">
    <property type="component" value="Unassembled WGS sequence"/>
</dbReference>
<dbReference type="AlphaFoldDB" id="A0A1V4QID5"/>